<dbReference type="OrthoDB" id="1672942at2"/>
<dbReference type="InterPro" id="IPR013785">
    <property type="entry name" value="Aldolase_TIM"/>
</dbReference>
<dbReference type="PATRIC" id="fig|270498.16.peg.2708"/>
<protein>
    <submittedName>
        <fullName evidence="2">Tagatose-6-phosphate kinase AgaZ</fullName>
        <ecNumber evidence="2">2.7.1.144</ecNumber>
    </submittedName>
</protein>
<evidence type="ECO:0000313" key="2">
    <source>
        <dbReference type="EMBL" id="KKI52380.1"/>
    </source>
</evidence>
<dbReference type="GO" id="GO:0009401">
    <property type="term" value="P:phosphoenolpyruvate-dependent sugar phosphotransferase system"/>
    <property type="evidence" value="ECO:0007669"/>
    <property type="project" value="TreeGrafter"/>
</dbReference>
<accession>A0A0M2NQ87</accession>
<sequence length="432" mass="49175">MENPLKTLLDKNSKDYTPQFSVTVANEFVIRVCMEHAKKNNRMFMAEASVNQVDQFGGYTGMKPKDFANMIENMAKDVGIDPSHVIMSGDHLGPFTMQDKNEDEAMEYSRELVRQYVEAGFRKIHLDTSMRLADDPQDRPLATEVSTRRAVELAKISEDAYARTKDDVSWKYRPVYIIGSEVPVPGGTQDEETLQVTKPEDLRVTLDGYKKAFTDAGLKQVWDDVVCVVAQVGVEFSDEAVHDFEPEKAVALANALKEYPHITFESHSSDYQTAGNLKSMIDHGTGILKVGPELTFAYREGLMALEHIERELIGKYPGMRPSHFGDTLETVMLESKPNYWIKYYHGTPVELKIKRKYSFSDRSRYYLSNPQIQESIDLLLENTGKMEIPLTLISQYLPMQYERIRDGKIENSAMALVKDKIDCVLDRYTSAL</sequence>
<dbReference type="Pfam" id="PF08013">
    <property type="entry name" value="GatZ_KbaZ-like"/>
    <property type="match status" value="1"/>
</dbReference>
<dbReference type="EMBL" id="LAYJ01000022">
    <property type="protein sequence ID" value="KKI52380.1"/>
    <property type="molecule type" value="Genomic_DNA"/>
</dbReference>
<dbReference type="RefSeq" id="WP_046441996.1">
    <property type="nucleotide sequence ID" value="NZ_JAXDTA010000171.1"/>
</dbReference>
<dbReference type="PANTHER" id="PTHR32502:SF2">
    <property type="entry name" value="D-TAGATOSE-1,6-BISPHOSPHATE ALDOLASE SUBUNIT KBAZ"/>
    <property type="match status" value="1"/>
</dbReference>
<comment type="pathway">
    <text evidence="1">Carbohydrate metabolism.</text>
</comment>
<name>A0A0M2NQ87_9FIRM</name>
<comment type="caution">
    <text evidence="2">The sequence shown here is derived from an EMBL/GenBank/DDBJ whole genome shotgun (WGS) entry which is preliminary data.</text>
</comment>
<keyword evidence="2" id="KW-0808">Transferase</keyword>
<dbReference type="GO" id="GO:0009024">
    <property type="term" value="F:tagatose-6-phosphate kinase activity"/>
    <property type="evidence" value="ECO:0007669"/>
    <property type="project" value="UniProtKB-EC"/>
</dbReference>
<keyword evidence="3" id="KW-1185">Reference proteome</keyword>
<dbReference type="Gene3D" id="3.20.20.70">
    <property type="entry name" value="Aldolase class I"/>
    <property type="match status" value="1"/>
</dbReference>
<organism evidence="2 3">
    <name type="scientific">Christensenella hongkongensis</name>
    <dbReference type="NCBI Taxonomy" id="270498"/>
    <lineage>
        <taxon>Bacteria</taxon>
        <taxon>Bacillati</taxon>
        <taxon>Bacillota</taxon>
        <taxon>Clostridia</taxon>
        <taxon>Christensenellales</taxon>
        <taxon>Christensenellaceae</taxon>
        <taxon>Christensenella</taxon>
    </lineage>
</organism>
<evidence type="ECO:0000256" key="1">
    <source>
        <dbReference type="ARBA" id="ARBA00005007"/>
    </source>
</evidence>
<dbReference type="GO" id="GO:0005886">
    <property type="term" value="C:plasma membrane"/>
    <property type="evidence" value="ECO:0007669"/>
    <property type="project" value="TreeGrafter"/>
</dbReference>
<dbReference type="GO" id="GO:0005975">
    <property type="term" value="P:carbohydrate metabolic process"/>
    <property type="evidence" value="ECO:0007669"/>
    <property type="project" value="InterPro"/>
</dbReference>
<dbReference type="AlphaFoldDB" id="A0A0M2NQ87"/>
<dbReference type="InterPro" id="IPR012062">
    <property type="entry name" value="GatZ/KbaZ-like"/>
</dbReference>
<dbReference type="Proteomes" id="UP000034076">
    <property type="component" value="Unassembled WGS sequence"/>
</dbReference>
<dbReference type="EC" id="2.7.1.144" evidence="2"/>
<dbReference type="InterPro" id="IPR050303">
    <property type="entry name" value="GatZ_KbaZ_carbometab"/>
</dbReference>
<dbReference type="PANTHER" id="PTHR32502">
    <property type="entry name" value="N-ACETYLGALACTOSAMINE PERMEASE II COMPONENT-RELATED"/>
    <property type="match status" value="1"/>
</dbReference>
<dbReference type="Gene3D" id="1.10.400.20">
    <property type="entry name" value="putative tagatose 6-phosphate kinase domain like"/>
    <property type="match status" value="1"/>
</dbReference>
<reference evidence="2 3" key="1">
    <citation type="submission" date="2015-04" db="EMBL/GenBank/DDBJ databases">
        <title>Draft genome sequence of bacteremic isolate Catabacter hongkongensis type strain HKU16T.</title>
        <authorList>
            <person name="Lau S.K."/>
            <person name="Teng J.L."/>
            <person name="Huang Y."/>
            <person name="Curreem S.O."/>
            <person name="Tsui S.K."/>
            <person name="Woo P.C."/>
        </authorList>
    </citation>
    <scope>NUCLEOTIDE SEQUENCE [LARGE SCALE GENOMIC DNA]</scope>
    <source>
        <strain evidence="2 3">HKU16</strain>
    </source>
</reference>
<keyword evidence="2" id="KW-0418">Kinase</keyword>
<dbReference type="STRING" id="270498.CHK_0150"/>
<dbReference type="SUPFAM" id="SSF51569">
    <property type="entry name" value="Aldolase"/>
    <property type="match status" value="1"/>
</dbReference>
<evidence type="ECO:0000313" key="3">
    <source>
        <dbReference type="Proteomes" id="UP000034076"/>
    </source>
</evidence>
<dbReference type="PIRSF" id="PIRSF009264">
    <property type="entry name" value="TagBP_ald_AgaZ"/>
    <property type="match status" value="1"/>
</dbReference>
<proteinExistence type="predicted"/>
<gene>
    <name evidence="2" type="ORF">CHK_0150</name>
</gene>